<evidence type="ECO:0000256" key="6">
    <source>
        <dbReference type="ARBA" id="ARBA00022989"/>
    </source>
</evidence>
<reference evidence="12" key="1">
    <citation type="submission" date="2016-10" db="EMBL/GenBank/DDBJ databases">
        <authorList>
            <person name="Varghese N."/>
            <person name="Submissions S."/>
        </authorList>
    </citation>
    <scope>NUCLEOTIDE SEQUENCE [LARGE SCALE GENOMIC DNA]</scope>
    <source>
        <strain evidence="12">NRRL B-51270</strain>
    </source>
</reference>
<evidence type="ECO:0000256" key="2">
    <source>
        <dbReference type="ARBA" id="ARBA00022448"/>
    </source>
</evidence>
<feature type="transmembrane region" description="Helical" evidence="9">
    <location>
        <begin position="96"/>
        <end position="116"/>
    </location>
</feature>
<dbReference type="Proteomes" id="UP000243207">
    <property type="component" value="Chromosome I"/>
</dbReference>
<feature type="domain" description="Tripartite ATP-independent periplasmic transporters DctQ component" evidence="10">
    <location>
        <begin position="35"/>
        <end position="167"/>
    </location>
</feature>
<gene>
    <name evidence="11" type="ORF">SAMN05216421_2877</name>
</gene>
<dbReference type="RefSeq" id="WP_093396087.1">
    <property type="nucleotide sequence ID" value="NZ_LT629736.1"/>
</dbReference>
<dbReference type="AlphaFoldDB" id="A0A1H1XJB9"/>
<evidence type="ECO:0000259" key="10">
    <source>
        <dbReference type="Pfam" id="PF04290"/>
    </source>
</evidence>
<proteinExistence type="inferred from homology"/>
<evidence type="ECO:0000256" key="4">
    <source>
        <dbReference type="ARBA" id="ARBA00022519"/>
    </source>
</evidence>
<evidence type="ECO:0000256" key="5">
    <source>
        <dbReference type="ARBA" id="ARBA00022692"/>
    </source>
</evidence>
<dbReference type="GO" id="GO:0022857">
    <property type="term" value="F:transmembrane transporter activity"/>
    <property type="evidence" value="ECO:0007669"/>
    <property type="project" value="UniProtKB-UniRule"/>
</dbReference>
<dbReference type="InterPro" id="IPR007387">
    <property type="entry name" value="TRAP_DctQ"/>
</dbReference>
<comment type="subcellular location">
    <subcellularLocation>
        <location evidence="1 9">Cell inner membrane</location>
        <topology evidence="1 9">Multi-pass membrane protein</topology>
    </subcellularLocation>
</comment>
<keyword evidence="3" id="KW-1003">Cell membrane</keyword>
<evidence type="ECO:0000313" key="11">
    <source>
        <dbReference type="EMBL" id="SDT09243.1"/>
    </source>
</evidence>
<name>A0A1H1XJB9_9GAMM</name>
<dbReference type="Pfam" id="PF04290">
    <property type="entry name" value="DctQ"/>
    <property type="match status" value="1"/>
</dbReference>
<evidence type="ECO:0000256" key="9">
    <source>
        <dbReference type="RuleBase" id="RU369079"/>
    </source>
</evidence>
<dbReference type="EMBL" id="LT629736">
    <property type="protein sequence ID" value="SDT09243.1"/>
    <property type="molecule type" value="Genomic_DNA"/>
</dbReference>
<protein>
    <recommendedName>
        <fullName evidence="9">TRAP transporter small permease protein</fullName>
    </recommendedName>
</protein>
<accession>A0A1H1XJB9</accession>
<feature type="transmembrane region" description="Helical" evidence="9">
    <location>
        <begin position="136"/>
        <end position="157"/>
    </location>
</feature>
<keyword evidence="6 9" id="KW-1133">Transmembrane helix</keyword>
<evidence type="ECO:0000256" key="8">
    <source>
        <dbReference type="ARBA" id="ARBA00038436"/>
    </source>
</evidence>
<evidence type="ECO:0000256" key="1">
    <source>
        <dbReference type="ARBA" id="ARBA00004429"/>
    </source>
</evidence>
<keyword evidence="5 9" id="KW-0812">Transmembrane</keyword>
<dbReference type="InterPro" id="IPR055348">
    <property type="entry name" value="DctQ"/>
</dbReference>
<comment type="subunit">
    <text evidence="9">The complex comprises the extracytoplasmic solute receptor protein and the two transmembrane proteins.</text>
</comment>
<dbReference type="PANTHER" id="PTHR35011">
    <property type="entry name" value="2,3-DIKETO-L-GULONATE TRAP TRANSPORTER SMALL PERMEASE PROTEIN YIAM"/>
    <property type="match status" value="1"/>
</dbReference>
<comment type="function">
    <text evidence="9">Part of the tripartite ATP-independent periplasmic (TRAP) transport system.</text>
</comment>
<feature type="transmembrane region" description="Helical" evidence="9">
    <location>
        <begin position="58"/>
        <end position="75"/>
    </location>
</feature>
<dbReference type="STRING" id="487184.SAMN05216421_2877"/>
<dbReference type="OrthoDB" id="9795655at2"/>
<keyword evidence="12" id="KW-1185">Reference proteome</keyword>
<keyword evidence="7 9" id="KW-0472">Membrane</keyword>
<evidence type="ECO:0000256" key="3">
    <source>
        <dbReference type="ARBA" id="ARBA00022475"/>
    </source>
</evidence>
<organism evidence="11 12">
    <name type="scientific">Halopseudomonas xinjiangensis</name>
    <dbReference type="NCBI Taxonomy" id="487184"/>
    <lineage>
        <taxon>Bacteria</taxon>
        <taxon>Pseudomonadati</taxon>
        <taxon>Pseudomonadota</taxon>
        <taxon>Gammaproteobacteria</taxon>
        <taxon>Pseudomonadales</taxon>
        <taxon>Pseudomonadaceae</taxon>
        <taxon>Halopseudomonas</taxon>
    </lineage>
</organism>
<sequence>MSGRLASYALRLSRLIDSANALLGRSVAWLSVLLVSLTCAVVVLRYAFGIGATATQELVMYAHALVFMGAAAWAVQRDAHVRVDIFFRRQNPRRQALTDLLGTLLLMLPMCLFLAWTCWDYVAVSWARGERSADAGGLPFVYLQKSIILLLVGSLLLQALSQIIKTLCVLTGHLSTHLQPDHAEAL</sequence>
<evidence type="ECO:0000313" key="12">
    <source>
        <dbReference type="Proteomes" id="UP000243207"/>
    </source>
</evidence>
<evidence type="ECO:0000256" key="7">
    <source>
        <dbReference type="ARBA" id="ARBA00023136"/>
    </source>
</evidence>
<comment type="similarity">
    <text evidence="8 9">Belongs to the TRAP transporter small permease family.</text>
</comment>
<keyword evidence="2 9" id="KW-0813">Transport</keyword>
<feature type="transmembrane region" description="Helical" evidence="9">
    <location>
        <begin position="21"/>
        <end position="46"/>
    </location>
</feature>
<keyword evidence="4 9" id="KW-0997">Cell inner membrane</keyword>
<dbReference type="PANTHER" id="PTHR35011:SF4">
    <property type="entry name" value="SLL1102 PROTEIN"/>
    <property type="match status" value="1"/>
</dbReference>
<dbReference type="GO" id="GO:0005886">
    <property type="term" value="C:plasma membrane"/>
    <property type="evidence" value="ECO:0007669"/>
    <property type="project" value="UniProtKB-SubCell"/>
</dbReference>